<dbReference type="InterPro" id="IPR011658">
    <property type="entry name" value="PA14_dom"/>
</dbReference>
<dbReference type="PROSITE" id="PS51820">
    <property type="entry name" value="PA14"/>
    <property type="match status" value="1"/>
</dbReference>
<evidence type="ECO:0000256" key="1">
    <source>
        <dbReference type="SAM" id="MobiDB-lite"/>
    </source>
</evidence>
<evidence type="ECO:0000313" key="4">
    <source>
        <dbReference type="EMBL" id="QEM10944.1"/>
    </source>
</evidence>
<evidence type="ECO:0000259" key="3">
    <source>
        <dbReference type="PROSITE" id="PS51820"/>
    </source>
</evidence>
<feature type="domain" description="PA14" evidence="3">
    <location>
        <begin position="252"/>
        <end position="387"/>
    </location>
</feature>
<dbReference type="OrthoDB" id="938897at2"/>
<feature type="signal peptide" evidence="2">
    <location>
        <begin position="1"/>
        <end position="31"/>
    </location>
</feature>
<dbReference type="InterPro" id="IPR037524">
    <property type="entry name" value="PA14/GLEYA"/>
</dbReference>
<organism evidence="4 5">
    <name type="scientific">Mucilaginibacter rubeus</name>
    <dbReference type="NCBI Taxonomy" id="2027860"/>
    <lineage>
        <taxon>Bacteria</taxon>
        <taxon>Pseudomonadati</taxon>
        <taxon>Bacteroidota</taxon>
        <taxon>Sphingobacteriia</taxon>
        <taxon>Sphingobacteriales</taxon>
        <taxon>Sphingobacteriaceae</taxon>
        <taxon>Mucilaginibacter</taxon>
    </lineage>
</organism>
<feature type="chain" id="PRO_5022888804" evidence="2">
    <location>
        <begin position="32"/>
        <end position="611"/>
    </location>
</feature>
<feature type="region of interest" description="Disordered" evidence="1">
    <location>
        <begin position="137"/>
        <end position="163"/>
    </location>
</feature>
<dbReference type="Pfam" id="PF06439">
    <property type="entry name" value="3keto-disac_hyd"/>
    <property type="match status" value="1"/>
</dbReference>
<sequence>MHCFNQSPKLPSRKPFWIACVCLLGCQQLMAQNAVPLNDLSFFDNPSSNWKVAANAQADITQDEVLTTKDGNGILVNLPGKKGAKDLFTKAVYGDADLELDYMMAKGSNSGIYLQGRYEIQLLDSWGTLNPKSGDNGGIYERWDDSKPEGQQGYDGHAPRQNASRAPGLWQHMKISFQAPRFDANGQKISNAKVLYVWLNGVLIQDNVELAGPTRGAFDNKEAATGPLRLQGDHGPVAFRNIRITNYDKPHPTLSNLKYWVYKGGEIASDSYKKLKPESEGTSPVLSSNQSKLNNDFLIRYTGNIQIKEAGEYAFKLNVPGGKGIFRIDGSDAVALTENRGEGKIQLQPGDHPFELFYSKIVDWAKPALGLTVAGPGVREYLLSDANVSNNDPVDPILINATSNTILRSFSDLPGGIRVTHGVNVGSPELLHYTYDLDKGMIVEIWRGGFLDATPMWHDRGDGSSRPAGSVQYLGKPVPAIEKLSDANAAWALDTVGTGYRPKGYVLNADDVPAFKYNIYGTSVTDASSIMDKGQGIHREITLANAVDGLFYHLASGNIEALGNGLYAIDDKSYYIRVDDAAGAKAVVRDAGGKQELIIPIQKKLTYSIIF</sequence>
<reference evidence="4" key="1">
    <citation type="submission" date="2019-08" db="EMBL/GenBank/DDBJ databases">
        <title>Comparative genome analysis confer to the adaptation heavy metal polluted environment.</title>
        <authorList>
            <person name="Li Y."/>
        </authorList>
    </citation>
    <scope>NUCLEOTIDE SEQUENCE [LARGE SCALE GENOMIC DNA]</scope>
    <source>
        <strain evidence="4">P1</strain>
    </source>
</reference>
<dbReference type="GO" id="GO:0016787">
    <property type="term" value="F:hydrolase activity"/>
    <property type="evidence" value="ECO:0007669"/>
    <property type="project" value="InterPro"/>
</dbReference>
<gene>
    <name evidence="4" type="ORF">DEO27_013235</name>
</gene>
<dbReference type="Proteomes" id="UP000251402">
    <property type="component" value="Chromosome"/>
</dbReference>
<dbReference type="Gene3D" id="2.60.120.560">
    <property type="entry name" value="Exo-inulinase, domain 1"/>
    <property type="match status" value="1"/>
</dbReference>
<evidence type="ECO:0000256" key="2">
    <source>
        <dbReference type="SAM" id="SignalP"/>
    </source>
</evidence>
<name>A0A5C1HYQ5_9SPHI</name>
<dbReference type="Gene3D" id="2.60.120.380">
    <property type="match status" value="1"/>
</dbReference>
<dbReference type="EMBL" id="CP043450">
    <property type="protein sequence ID" value="QEM10944.1"/>
    <property type="molecule type" value="Genomic_DNA"/>
</dbReference>
<dbReference type="InterPro" id="IPR010496">
    <property type="entry name" value="AL/BT2_dom"/>
</dbReference>
<keyword evidence="5" id="KW-1185">Reference proteome</keyword>
<accession>A0A5C1HYQ5</accession>
<dbReference type="KEGG" id="mrub:DEO27_013235"/>
<protein>
    <submittedName>
        <fullName evidence="4">DUF1080 domain-containing protein</fullName>
    </submittedName>
</protein>
<proteinExistence type="predicted"/>
<keyword evidence="2" id="KW-0732">Signal</keyword>
<dbReference type="SMART" id="SM00758">
    <property type="entry name" value="PA14"/>
    <property type="match status" value="1"/>
</dbReference>
<evidence type="ECO:0000313" key="5">
    <source>
        <dbReference type="Proteomes" id="UP000251402"/>
    </source>
</evidence>
<dbReference type="AlphaFoldDB" id="A0A5C1HYQ5"/>